<proteinExistence type="predicted"/>
<gene>
    <name evidence="1" type="ORF">GDO78_007264</name>
</gene>
<evidence type="ECO:0000313" key="1">
    <source>
        <dbReference type="EMBL" id="KAG9487310.1"/>
    </source>
</evidence>
<organism evidence="1 2">
    <name type="scientific">Eleutherodactylus coqui</name>
    <name type="common">Puerto Rican coqui</name>
    <dbReference type="NCBI Taxonomy" id="57060"/>
    <lineage>
        <taxon>Eukaryota</taxon>
        <taxon>Metazoa</taxon>
        <taxon>Chordata</taxon>
        <taxon>Craniata</taxon>
        <taxon>Vertebrata</taxon>
        <taxon>Euteleostomi</taxon>
        <taxon>Amphibia</taxon>
        <taxon>Batrachia</taxon>
        <taxon>Anura</taxon>
        <taxon>Neobatrachia</taxon>
        <taxon>Hyloidea</taxon>
        <taxon>Eleutherodactylidae</taxon>
        <taxon>Eleutherodactylinae</taxon>
        <taxon>Eleutherodactylus</taxon>
        <taxon>Eleutherodactylus</taxon>
    </lineage>
</organism>
<evidence type="ECO:0000313" key="2">
    <source>
        <dbReference type="Proteomes" id="UP000770717"/>
    </source>
</evidence>
<dbReference type="EMBL" id="WNTK01000003">
    <property type="protein sequence ID" value="KAG9487310.1"/>
    <property type="molecule type" value="Genomic_DNA"/>
</dbReference>
<dbReference type="Proteomes" id="UP000770717">
    <property type="component" value="Unassembled WGS sequence"/>
</dbReference>
<keyword evidence="2" id="KW-1185">Reference proteome</keyword>
<dbReference type="AlphaFoldDB" id="A0A8J6KD49"/>
<sequence>MLTRCVYCTSVPKNSAAYSVLWFLLHILTKIHSFCLGSATDFTLSVKGINSAQDLWQKRIKICTKTCGF</sequence>
<name>A0A8J6KD49_ELECQ</name>
<reference evidence="1" key="1">
    <citation type="thesis" date="2020" institute="ProQuest LLC" country="789 East Eisenhower Parkway, Ann Arbor, MI, USA">
        <title>Comparative Genomics and Chromosome Evolution.</title>
        <authorList>
            <person name="Mudd A.B."/>
        </authorList>
    </citation>
    <scope>NUCLEOTIDE SEQUENCE</scope>
    <source>
        <strain evidence="1">HN-11 Male</strain>
        <tissue evidence="1">Kidney and liver</tissue>
    </source>
</reference>
<protein>
    <submittedName>
        <fullName evidence="1">Uncharacterized protein</fullName>
    </submittedName>
</protein>
<accession>A0A8J6KD49</accession>
<comment type="caution">
    <text evidence="1">The sequence shown here is derived from an EMBL/GenBank/DDBJ whole genome shotgun (WGS) entry which is preliminary data.</text>
</comment>